<dbReference type="GO" id="GO:0071787">
    <property type="term" value="P:endoplasmic reticulum tubular network formation"/>
    <property type="evidence" value="ECO:0007669"/>
    <property type="project" value="TreeGrafter"/>
</dbReference>
<dbReference type="Gene3D" id="1.20.5.2480">
    <property type="match status" value="1"/>
</dbReference>
<dbReference type="RefSeq" id="XP_030234512.1">
    <property type="nucleotide sequence ID" value="XM_030378652.1"/>
</dbReference>
<evidence type="ECO:0000256" key="1">
    <source>
        <dbReference type="ARBA" id="ARBA00004477"/>
    </source>
</evidence>
<keyword evidence="2 6" id="KW-0812">Transmembrane</keyword>
<evidence type="ECO:0000256" key="2">
    <source>
        <dbReference type="ARBA" id="ARBA00022692"/>
    </source>
</evidence>
<keyword evidence="3 6" id="KW-0256">Endoplasmic reticulum</keyword>
<dbReference type="Pfam" id="PF02453">
    <property type="entry name" value="Reticulon"/>
    <property type="match status" value="1"/>
</dbReference>
<evidence type="ECO:0000256" key="5">
    <source>
        <dbReference type="ARBA" id="ARBA00023136"/>
    </source>
</evidence>
<gene>
    <name evidence="9" type="primary">LOC115559652</name>
</gene>
<evidence type="ECO:0000256" key="7">
    <source>
        <dbReference type="SAM" id="MobiDB-lite"/>
    </source>
</evidence>
<feature type="compositionally biased region" description="Pro residues" evidence="7">
    <location>
        <begin position="127"/>
        <end position="170"/>
    </location>
</feature>
<evidence type="ECO:0000259" key="8">
    <source>
        <dbReference type="PROSITE" id="PS50845"/>
    </source>
</evidence>
<feature type="compositionally biased region" description="Low complexity" evidence="7">
    <location>
        <begin position="82"/>
        <end position="92"/>
    </location>
</feature>
<feature type="region of interest" description="Disordered" evidence="7">
    <location>
        <begin position="1"/>
        <end position="26"/>
    </location>
</feature>
<name>A0A8C4ZUK1_GADMO</name>
<dbReference type="GeneTree" id="ENSGT00940000156568"/>
<protein>
    <recommendedName>
        <fullName evidence="6">Reticulon</fullName>
    </recommendedName>
</protein>
<sequence length="396" mass="42595">MADSEEQVTSTTSFGEERIHGADLNGADDLNEAAAIEHFNVDDIVDLVGGAQDAIERHIAEESALNEDPELFSSQPEPEPEPVTVSEPVDVSMPVISEPEPETEESTPVSDGVVLSSDELVVEPEITSPPTPEPSPPTPEPSLPTPEPSPPTPEPSPPTPEPSLPSPAAPPAAAAAPPTREEEPSVAPASYEPSLPISLPTSLMHFPTVSELLYWRDVKTTGVVFGAALLLLLSLTACSIVSVASYVGLALLSVTVAFRIYKGILQAIQKSDEGHPFKLYLNQEVALSEDVAHRYSDMLLSRINRAVVELRRLFLVDDLVDSIKFAVLMWILTYVGAFFNGLTLLILGLVAVFSCPIIYEKHQAQIDHYVAMVSGRITDIVGKIQAMVPGTKRKAE</sequence>
<evidence type="ECO:0000256" key="4">
    <source>
        <dbReference type="ARBA" id="ARBA00022989"/>
    </source>
</evidence>
<keyword evidence="4 6" id="KW-1133">Transmembrane helix</keyword>
<dbReference type="GO" id="GO:0030182">
    <property type="term" value="P:neuron differentiation"/>
    <property type="evidence" value="ECO:0007669"/>
    <property type="project" value="TreeGrafter"/>
</dbReference>
<dbReference type="GO" id="GO:0014069">
    <property type="term" value="C:postsynaptic density"/>
    <property type="evidence" value="ECO:0007669"/>
    <property type="project" value="TreeGrafter"/>
</dbReference>
<dbReference type="GO" id="GO:0005789">
    <property type="term" value="C:endoplasmic reticulum membrane"/>
    <property type="evidence" value="ECO:0007669"/>
    <property type="project" value="UniProtKB-SubCell"/>
</dbReference>
<dbReference type="PANTHER" id="PTHR45799">
    <property type="entry name" value="RETICULON-LIKE PROTEIN"/>
    <property type="match status" value="1"/>
</dbReference>
<proteinExistence type="predicted"/>
<dbReference type="GeneID" id="115559652"/>
<dbReference type="AlphaFoldDB" id="A0A8C4ZUK1"/>
<dbReference type="GO" id="GO:0007420">
    <property type="term" value="P:brain development"/>
    <property type="evidence" value="ECO:0007669"/>
    <property type="project" value="TreeGrafter"/>
</dbReference>
<dbReference type="GO" id="GO:0043005">
    <property type="term" value="C:neuron projection"/>
    <property type="evidence" value="ECO:0007669"/>
    <property type="project" value="TreeGrafter"/>
</dbReference>
<feature type="transmembrane region" description="Helical" evidence="6">
    <location>
        <begin position="338"/>
        <end position="359"/>
    </location>
</feature>
<organism evidence="9 10">
    <name type="scientific">Gadus morhua</name>
    <name type="common">Atlantic cod</name>
    <dbReference type="NCBI Taxonomy" id="8049"/>
    <lineage>
        <taxon>Eukaryota</taxon>
        <taxon>Metazoa</taxon>
        <taxon>Chordata</taxon>
        <taxon>Craniata</taxon>
        <taxon>Vertebrata</taxon>
        <taxon>Euteleostomi</taxon>
        <taxon>Actinopterygii</taxon>
        <taxon>Neopterygii</taxon>
        <taxon>Teleostei</taxon>
        <taxon>Neoteleostei</taxon>
        <taxon>Acanthomorphata</taxon>
        <taxon>Zeiogadaria</taxon>
        <taxon>Gadariae</taxon>
        <taxon>Gadiformes</taxon>
        <taxon>Gadoidei</taxon>
        <taxon>Gadidae</taxon>
        <taxon>Gadus</taxon>
    </lineage>
</organism>
<reference evidence="9" key="1">
    <citation type="submission" date="2025-08" db="UniProtKB">
        <authorList>
            <consortium name="Ensembl"/>
        </authorList>
    </citation>
    <scope>IDENTIFICATION</scope>
</reference>
<evidence type="ECO:0000313" key="9">
    <source>
        <dbReference type="Ensembl" id="ENSGMOP00000022491.1"/>
    </source>
</evidence>
<feature type="transmembrane region" description="Helical" evidence="6">
    <location>
        <begin position="220"/>
        <end position="237"/>
    </location>
</feature>
<feature type="region of interest" description="Disordered" evidence="7">
    <location>
        <begin position="58"/>
        <end position="111"/>
    </location>
</feature>
<dbReference type="InterPro" id="IPR003388">
    <property type="entry name" value="Reticulon"/>
</dbReference>
<accession>A0A8C4ZUK1</accession>
<evidence type="ECO:0000313" key="10">
    <source>
        <dbReference type="Proteomes" id="UP000694546"/>
    </source>
</evidence>
<dbReference type="PRINTS" id="PR01217">
    <property type="entry name" value="PRICHEXTENSN"/>
</dbReference>
<evidence type="ECO:0000256" key="6">
    <source>
        <dbReference type="RuleBase" id="RU210713"/>
    </source>
</evidence>
<dbReference type="InterPro" id="IPR046964">
    <property type="entry name" value="RTN1-4"/>
</dbReference>
<reference evidence="9" key="2">
    <citation type="submission" date="2025-09" db="UniProtKB">
        <authorList>
            <consortium name="Ensembl"/>
        </authorList>
    </citation>
    <scope>IDENTIFICATION</scope>
</reference>
<keyword evidence="10" id="KW-1185">Reference proteome</keyword>
<dbReference type="PROSITE" id="PS50845">
    <property type="entry name" value="RETICULON"/>
    <property type="match status" value="1"/>
</dbReference>
<comment type="subcellular location">
    <subcellularLocation>
        <location evidence="1 6">Endoplasmic reticulum membrane</location>
        <topology evidence="1 6">Multi-pass membrane protein</topology>
    </subcellularLocation>
</comment>
<feature type="domain" description="Reticulon" evidence="8">
    <location>
        <begin position="209"/>
        <end position="396"/>
    </location>
</feature>
<dbReference type="Proteomes" id="UP000694546">
    <property type="component" value="Chromosome 15"/>
</dbReference>
<feature type="region of interest" description="Disordered" evidence="7">
    <location>
        <begin position="124"/>
        <end position="191"/>
    </location>
</feature>
<evidence type="ECO:0000256" key="3">
    <source>
        <dbReference type="ARBA" id="ARBA00022824"/>
    </source>
</evidence>
<dbReference type="PANTHER" id="PTHR45799:SF1">
    <property type="entry name" value="RETICULON-4"/>
    <property type="match status" value="1"/>
</dbReference>
<keyword evidence="5 6" id="KW-0472">Membrane</keyword>
<dbReference type="Ensembl" id="ENSGMOT00000045880.1">
    <property type="protein sequence ID" value="ENSGMOP00000022491.1"/>
    <property type="gene ID" value="ENSGMOG00000018180.2"/>
</dbReference>